<evidence type="ECO:0000256" key="1">
    <source>
        <dbReference type="SAM" id="MobiDB-lite"/>
    </source>
</evidence>
<evidence type="ECO:0000313" key="2">
    <source>
        <dbReference type="EMBL" id="KAA1092715.1"/>
    </source>
</evidence>
<name>A0A5B0NU69_PUCGR</name>
<dbReference type="AlphaFoldDB" id="A0A5B0NU69"/>
<comment type="caution">
    <text evidence="2">The sequence shown here is derived from an EMBL/GenBank/DDBJ whole genome shotgun (WGS) entry which is preliminary data.</text>
</comment>
<dbReference type="EMBL" id="VSWC01000080">
    <property type="protein sequence ID" value="KAA1092715.1"/>
    <property type="molecule type" value="Genomic_DNA"/>
</dbReference>
<feature type="region of interest" description="Disordered" evidence="1">
    <location>
        <begin position="1"/>
        <end position="32"/>
    </location>
</feature>
<dbReference type="Proteomes" id="UP000324748">
    <property type="component" value="Unassembled WGS sequence"/>
</dbReference>
<feature type="compositionally biased region" description="Low complexity" evidence="1">
    <location>
        <begin position="1"/>
        <end position="21"/>
    </location>
</feature>
<evidence type="ECO:0000313" key="3">
    <source>
        <dbReference type="Proteomes" id="UP000324748"/>
    </source>
</evidence>
<sequence length="233" mass="26250">MSSSGSSSLGSLLLQGSSSDSCQNQNGVNPLSSLTKTFERQPYASEHRFQPTTIKKNNTARTTTNELHQQLTQEQQAIYHHQDHHKNWSTAFLRSVPIQSCERSINLSILLSHEEIPPDKIFPAYTVLHSSSINNPQWQSEFNQSQSNQPQRNLEHQELNQPRNIVPSTSHLGPSLGFSQPGRLTPHHHPYHPIQPATHLINQEPAIQHSNSTTAPGKYLLTFKISKKIIAMY</sequence>
<keyword evidence="3" id="KW-1185">Reference proteome</keyword>
<reference evidence="2 3" key="1">
    <citation type="submission" date="2019-05" db="EMBL/GenBank/DDBJ databases">
        <title>Emergence of the Ug99 lineage of the wheat stem rust pathogen through somatic hybridization.</title>
        <authorList>
            <person name="Li F."/>
            <person name="Upadhyaya N.M."/>
            <person name="Sperschneider J."/>
            <person name="Matny O."/>
            <person name="Nguyen-Phuc H."/>
            <person name="Mago R."/>
            <person name="Raley C."/>
            <person name="Miller M.E."/>
            <person name="Silverstein K.A.T."/>
            <person name="Henningsen E."/>
            <person name="Hirsch C.D."/>
            <person name="Visser B."/>
            <person name="Pretorius Z.A."/>
            <person name="Steffenson B.J."/>
            <person name="Schwessinger B."/>
            <person name="Dodds P.N."/>
            <person name="Figueroa M."/>
        </authorList>
    </citation>
    <scope>NUCLEOTIDE SEQUENCE [LARGE SCALE GENOMIC DNA]</scope>
    <source>
        <strain evidence="2">21-0</strain>
    </source>
</reference>
<feature type="region of interest" description="Disordered" evidence="1">
    <location>
        <begin position="164"/>
        <end position="193"/>
    </location>
</feature>
<proteinExistence type="predicted"/>
<accession>A0A5B0NU69</accession>
<protein>
    <submittedName>
        <fullName evidence="2">Uncharacterized protein</fullName>
    </submittedName>
</protein>
<gene>
    <name evidence="2" type="ORF">PGT21_012017</name>
</gene>
<feature type="compositionally biased region" description="Polar residues" evidence="1">
    <location>
        <begin position="22"/>
        <end position="32"/>
    </location>
</feature>
<organism evidence="2 3">
    <name type="scientific">Puccinia graminis f. sp. tritici</name>
    <dbReference type="NCBI Taxonomy" id="56615"/>
    <lineage>
        <taxon>Eukaryota</taxon>
        <taxon>Fungi</taxon>
        <taxon>Dikarya</taxon>
        <taxon>Basidiomycota</taxon>
        <taxon>Pucciniomycotina</taxon>
        <taxon>Pucciniomycetes</taxon>
        <taxon>Pucciniales</taxon>
        <taxon>Pucciniaceae</taxon>
        <taxon>Puccinia</taxon>
    </lineage>
</organism>